<dbReference type="SUPFAM" id="SSF56436">
    <property type="entry name" value="C-type lectin-like"/>
    <property type="match status" value="1"/>
</dbReference>
<dbReference type="Pfam" id="PF03781">
    <property type="entry name" value="FGE-sulfatase"/>
    <property type="match status" value="1"/>
</dbReference>
<dbReference type="PANTHER" id="PTHR23150:SF19">
    <property type="entry name" value="FORMYLGLYCINE-GENERATING ENZYME"/>
    <property type="match status" value="1"/>
</dbReference>
<reference evidence="5" key="1">
    <citation type="submission" date="2019-02" db="EMBL/GenBank/DDBJ databases">
        <authorList>
            <person name="Gruber-Vodicka R. H."/>
            <person name="Seah K. B. B."/>
        </authorList>
    </citation>
    <scope>NUCLEOTIDE SEQUENCE</scope>
    <source>
        <strain evidence="5">BECK_SA2B12</strain>
        <strain evidence="4">BECK_SA2B15</strain>
        <strain evidence="3">BECK_SA2B20</strain>
    </source>
</reference>
<sequence>MNTPFWRSESFQPVGEPARMPDPRDPKHPTPEDADSAESTPRKTLHPPPSQERPIIVLQQGGNLIFQEESHPGDPPRATPGSPVATIASLEGSIRIGALDPPVPRAGDGASAGVGLGAGKNEDLAPNRMGEATEVRIHQTQNEAHCPISAGKDFFIQTDRAHRAFRRLAKPQWADAIGRDRFGLWTTIALEAEPETNPGDPNTGLEEPVTQRLRWIPPGQFIMGSPKSERAGFPKYEQDKWCVREAPRHQVILTQGYWLFDTPCTQALWQAVMEQNPSRFQSPNRPVESVTWNELAGFMQKINARIPELELTLPTEAQWEYACRAGIDAATYGGALELLGSNHAPVLDAIAWYGGNSGVRFELEDGSDSSGWREKQHDHTRAGTHPVAKKQANPWGLYDMLGNVWEWCRDGLREYSDGTVIDPVGSERPDAERAVRGGSWYYFARYVRAAFRLQYLPGVRFDRLGFRCVIGSQGKGP</sequence>
<feature type="domain" description="Sulfatase-modifying factor enzyme-like" evidence="2">
    <location>
        <begin position="215"/>
        <end position="469"/>
    </location>
</feature>
<name>A0A450VQ48_9GAMM</name>
<dbReference type="EMBL" id="CAADFG010000389">
    <property type="protein sequence ID" value="VFK04180.1"/>
    <property type="molecule type" value="Genomic_DNA"/>
</dbReference>
<dbReference type="InterPro" id="IPR005532">
    <property type="entry name" value="SUMF_dom"/>
</dbReference>
<evidence type="ECO:0000313" key="4">
    <source>
        <dbReference type="EMBL" id="VFK04180.1"/>
    </source>
</evidence>
<gene>
    <name evidence="4" type="ORF">BECKH772A_GA0070896_103892</name>
    <name evidence="3" type="ORF">BECKH772B_GA0070898_103902</name>
    <name evidence="5" type="ORF">BECKH772C_GA0070978_103832</name>
</gene>
<dbReference type="EMBL" id="CAADFJ010000383">
    <property type="protein sequence ID" value="VFK06909.1"/>
    <property type="molecule type" value="Genomic_DNA"/>
</dbReference>
<feature type="compositionally biased region" description="Basic and acidic residues" evidence="1">
    <location>
        <begin position="371"/>
        <end position="381"/>
    </location>
</feature>
<dbReference type="InterPro" id="IPR051043">
    <property type="entry name" value="Sulfatase_Mod_Factor_Kinase"/>
</dbReference>
<proteinExistence type="predicted"/>
<dbReference type="PANTHER" id="PTHR23150">
    <property type="entry name" value="SULFATASE MODIFYING FACTOR 1, 2"/>
    <property type="match status" value="1"/>
</dbReference>
<feature type="compositionally biased region" description="Polar residues" evidence="1">
    <location>
        <begin position="1"/>
        <end position="11"/>
    </location>
</feature>
<evidence type="ECO:0000259" key="2">
    <source>
        <dbReference type="Pfam" id="PF03781"/>
    </source>
</evidence>
<evidence type="ECO:0000256" key="1">
    <source>
        <dbReference type="SAM" id="MobiDB-lite"/>
    </source>
</evidence>
<feature type="compositionally biased region" description="Basic and acidic residues" evidence="1">
    <location>
        <begin position="19"/>
        <end position="31"/>
    </location>
</feature>
<dbReference type="AlphaFoldDB" id="A0A450VQ48"/>
<dbReference type="InterPro" id="IPR016187">
    <property type="entry name" value="CTDL_fold"/>
</dbReference>
<accession>A0A450VQ48</accession>
<feature type="region of interest" description="Disordered" evidence="1">
    <location>
        <begin position="365"/>
        <end position="386"/>
    </location>
</feature>
<evidence type="ECO:0000313" key="5">
    <source>
        <dbReference type="EMBL" id="VFK06909.1"/>
    </source>
</evidence>
<dbReference type="InterPro" id="IPR042095">
    <property type="entry name" value="SUMF_sf"/>
</dbReference>
<protein>
    <submittedName>
        <fullName evidence="5">Formylglycine-generating enzyme, required for sulfatase activity, contains SUMF1/FGE domain</fullName>
    </submittedName>
</protein>
<dbReference type="EMBL" id="CAADFI010000390">
    <property type="protein sequence ID" value="VFK03920.1"/>
    <property type="molecule type" value="Genomic_DNA"/>
</dbReference>
<organism evidence="5">
    <name type="scientific">Candidatus Kentrum eta</name>
    <dbReference type="NCBI Taxonomy" id="2126337"/>
    <lineage>
        <taxon>Bacteria</taxon>
        <taxon>Pseudomonadati</taxon>
        <taxon>Pseudomonadota</taxon>
        <taxon>Gammaproteobacteria</taxon>
        <taxon>Candidatus Kentrum</taxon>
    </lineage>
</organism>
<feature type="region of interest" description="Disordered" evidence="1">
    <location>
        <begin position="1"/>
        <end position="53"/>
    </location>
</feature>
<evidence type="ECO:0000313" key="3">
    <source>
        <dbReference type="EMBL" id="VFK03920.1"/>
    </source>
</evidence>
<dbReference type="Gene3D" id="3.90.1580.10">
    <property type="entry name" value="paralog of FGE (formylglycine-generating enzyme)"/>
    <property type="match status" value="1"/>
</dbReference>
<dbReference type="GO" id="GO:0120147">
    <property type="term" value="F:formylglycine-generating oxidase activity"/>
    <property type="evidence" value="ECO:0007669"/>
    <property type="project" value="TreeGrafter"/>
</dbReference>